<organism evidence="1">
    <name type="scientific">Lepeophtheirus salmonis</name>
    <name type="common">Salmon louse</name>
    <name type="synonym">Caligus salmonis</name>
    <dbReference type="NCBI Taxonomy" id="72036"/>
    <lineage>
        <taxon>Eukaryota</taxon>
        <taxon>Metazoa</taxon>
        <taxon>Ecdysozoa</taxon>
        <taxon>Arthropoda</taxon>
        <taxon>Crustacea</taxon>
        <taxon>Multicrustacea</taxon>
        <taxon>Hexanauplia</taxon>
        <taxon>Copepoda</taxon>
        <taxon>Siphonostomatoida</taxon>
        <taxon>Caligidae</taxon>
        <taxon>Lepeophtheirus</taxon>
    </lineage>
</organism>
<accession>A0A0K2UBD4</accession>
<dbReference type="EMBL" id="HACA01018004">
    <property type="protein sequence ID" value="CDW35365.1"/>
    <property type="molecule type" value="Transcribed_RNA"/>
</dbReference>
<reference evidence="1" key="1">
    <citation type="submission" date="2014-05" db="EMBL/GenBank/DDBJ databases">
        <authorList>
            <person name="Chronopoulou M."/>
        </authorList>
    </citation>
    <scope>NUCLEOTIDE SEQUENCE</scope>
    <source>
        <tissue evidence="1">Whole organism</tissue>
    </source>
</reference>
<name>A0A0K2UBD4_LEPSM</name>
<proteinExistence type="predicted"/>
<evidence type="ECO:0000313" key="1">
    <source>
        <dbReference type="EMBL" id="CDW35365.1"/>
    </source>
</evidence>
<protein>
    <submittedName>
        <fullName evidence="1">Uncharacterized protein</fullName>
    </submittedName>
</protein>
<sequence>MDWLVVTSTSYEMYLKIKNIVSKCYVLSFI</sequence>
<dbReference type="AlphaFoldDB" id="A0A0K2UBD4"/>